<dbReference type="InterPro" id="IPR029055">
    <property type="entry name" value="Ntn_hydrolases_N"/>
</dbReference>
<evidence type="ECO:0000259" key="3">
    <source>
        <dbReference type="PROSITE" id="PS51278"/>
    </source>
</evidence>
<organism evidence="4 5">
    <name type="scientific">Parapedobacter koreensis</name>
    <dbReference type="NCBI Taxonomy" id="332977"/>
    <lineage>
        <taxon>Bacteria</taxon>
        <taxon>Pseudomonadati</taxon>
        <taxon>Bacteroidota</taxon>
        <taxon>Sphingobacteriia</taxon>
        <taxon>Sphingobacteriales</taxon>
        <taxon>Sphingobacteriaceae</taxon>
        <taxon>Parapedobacter</taxon>
    </lineage>
</organism>
<dbReference type="PANTHER" id="PTHR11907">
    <property type="entry name" value="AMIDOPHOSPHORIBOSYLTRANSFERASE"/>
    <property type="match status" value="1"/>
</dbReference>
<dbReference type="InterPro" id="IPR029057">
    <property type="entry name" value="PRTase-like"/>
</dbReference>
<dbReference type="EMBL" id="FNZR01000004">
    <property type="protein sequence ID" value="SEL34844.1"/>
    <property type="molecule type" value="Genomic_DNA"/>
</dbReference>
<evidence type="ECO:0000256" key="2">
    <source>
        <dbReference type="ARBA" id="ARBA00022962"/>
    </source>
</evidence>
<keyword evidence="5" id="KW-1185">Reference proteome</keyword>
<gene>
    <name evidence="4" type="ORF">SAMN05421740_104364</name>
</gene>
<dbReference type="OrthoDB" id="9801213at2"/>
<evidence type="ECO:0000313" key="4">
    <source>
        <dbReference type="EMBL" id="SEL34844.1"/>
    </source>
</evidence>
<evidence type="ECO:0000256" key="1">
    <source>
        <dbReference type="ARBA" id="ARBA00022679"/>
    </source>
</evidence>
<sequence length="636" mass="72457">MSDAIKHECGIALVRLLKPLSYYQEKYGTALYGINKLYLLMEKQHNRGQDGAGIATIKLDVKPGNRYISRYRSMAPNAVADIFEYVQKKFAAVQRAYPDRFANAQWLKDNVSFTGEVLMGHLRYGTHGKNSIENCHPFLRQNNWMTRNLVIAGNFNMTNVDELLEQLYELGQHPKEKADTVTVLEKIGHFLDSENQEQFDKFKRQGYSNVEISALIAEHLDVARILRKSAKNWDGGYTISGIVGHGDAFVMRDPVGIRPAYYYVNDEVVVVASERPAIQTAFNVKFEEINEVKPGYALIVKKDGSITEEMFREPAEKKSCSFERIYFSRGSDAAIYQERKHLGHLLCPQILDAINYDIKNTVFSYIPNTAEVAFYGLEEGINAYVRKLQKDTLLNRADKISDDELNEMLSIAPRFEKLNIKDAKLRTFITQDADRQDMVQHVYDTTYGIVKDHQDTIVAVDDSIVRGTTLKQSILTILDRLNPRKIIIVSSAPQIRYPDCYGIDMSRLGEFVAFEAAVSLLYKRGMGNVVEEVYRKCLASLELPKDEVENYVKAIYAPFTDEEISKEIAGIIRGTHINAEVEVIYQKLENLHIACPDHKGDWYFSGDYPTPGGNRVVNRAYMNWVEGKNVRAYFSA</sequence>
<accession>A0A1H7PHD1</accession>
<protein>
    <submittedName>
        <fullName evidence="4">Amidophosphoribosyltransferase</fullName>
    </submittedName>
</protein>
<keyword evidence="1 4" id="KW-0808">Transferase</keyword>
<dbReference type="SUPFAM" id="SSF53271">
    <property type="entry name" value="PRTase-like"/>
    <property type="match status" value="1"/>
</dbReference>
<dbReference type="SUPFAM" id="SSF56235">
    <property type="entry name" value="N-terminal nucleophile aminohydrolases (Ntn hydrolases)"/>
    <property type="match status" value="1"/>
</dbReference>
<keyword evidence="4" id="KW-0328">Glycosyltransferase</keyword>
<proteinExistence type="predicted"/>
<dbReference type="InterPro" id="IPR017932">
    <property type="entry name" value="GATase_2_dom"/>
</dbReference>
<dbReference type="AlphaFoldDB" id="A0A1H7PHD1"/>
<dbReference type="Gene3D" id="3.60.20.10">
    <property type="entry name" value="Glutamine Phosphoribosylpyrophosphate, subunit 1, domain 1"/>
    <property type="match status" value="1"/>
</dbReference>
<name>A0A1H7PHD1_9SPHI</name>
<dbReference type="GO" id="GO:0016757">
    <property type="term" value="F:glycosyltransferase activity"/>
    <property type="evidence" value="ECO:0007669"/>
    <property type="project" value="UniProtKB-KW"/>
</dbReference>
<dbReference type="RefSeq" id="WP_090605965.1">
    <property type="nucleotide sequence ID" value="NZ_FNZR01000004.1"/>
</dbReference>
<reference evidence="5" key="1">
    <citation type="submission" date="2016-10" db="EMBL/GenBank/DDBJ databases">
        <authorList>
            <person name="Varghese N."/>
            <person name="Submissions S."/>
        </authorList>
    </citation>
    <scope>NUCLEOTIDE SEQUENCE [LARGE SCALE GENOMIC DNA]</scope>
    <source>
        <strain evidence="5">Jip14</strain>
    </source>
</reference>
<dbReference type="PROSITE" id="PS51278">
    <property type="entry name" value="GATASE_TYPE_2"/>
    <property type="match status" value="1"/>
</dbReference>
<keyword evidence="2" id="KW-0315">Glutamine amidotransferase</keyword>
<feature type="domain" description="Glutamine amidotransferase type-2" evidence="3">
    <location>
        <begin position="9"/>
        <end position="303"/>
    </location>
</feature>
<dbReference type="Proteomes" id="UP000198916">
    <property type="component" value="Unassembled WGS sequence"/>
</dbReference>
<evidence type="ECO:0000313" key="5">
    <source>
        <dbReference type="Proteomes" id="UP000198916"/>
    </source>
</evidence>
<dbReference type="STRING" id="332977.SAMN05421740_104364"/>